<keyword evidence="5 7" id="KW-1133">Transmembrane helix</keyword>
<evidence type="ECO:0000259" key="8">
    <source>
        <dbReference type="Pfam" id="PF03458"/>
    </source>
</evidence>
<name>A0A222MXJ7_9BACT</name>
<keyword evidence="4 7" id="KW-0812">Transmembrane</keyword>
<dbReference type="AlphaFoldDB" id="A0A222MXJ7"/>
<feature type="transmembrane region" description="Helical" evidence="7">
    <location>
        <begin position="88"/>
        <end position="109"/>
    </location>
</feature>
<dbReference type="KEGG" id="cavi:CAV_0733"/>
<sequence length="209" mass="22775">MLLTILYIIAISAEAMTGAIAAGRYKMDFFGVVFIALVTAIGGGSIRDMLLGHYPLTWVAHPEYVILICFCALFATKIPSLVVKLESLFLTLDAIGLVTFSILGAQVAIDGNLGFIIAVSSAVITGVFGGIFRDVLCGKIPLVFRKEVYASVAIFAGILYYVLTVFLKLDLLSASLITLFLGVSFRLLAIKNKWSLPIFSYDDEERKKF</sequence>
<feature type="domain" description="Glycine transporter" evidence="8">
    <location>
        <begin position="91"/>
        <end position="163"/>
    </location>
</feature>
<feature type="transmembrane region" description="Helical" evidence="7">
    <location>
        <begin position="58"/>
        <end position="76"/>
    </location>
</feature>
<dbReference type="RefSeq" id="WP_094325165.1">
    <property type="nucleotide sequence ID" value="NZ_CP022347.1"/>
</dbReference>
<protein>
    <submittedName>
        <fullName evidence="9">Hypothetical membrane protein (UPF0126 domain)</fullName>
    </submittedName>
</protein>
<evidence type="ECO:0000313" key="10">
    <source>
        <dbReference type="Proteomes" id="UP000201169"/>
    </source>
</evidence>
<comment type="subcellular location">
    <subcellularLocation>
        <location evidence="1">Cell membrane</location>
        <topology evidence="1">Multi-pass membrane protein</topology>
    </subcellularLocation>
</comment>
<feature type="transmembrane region" description="Helical" evidence="7">
    <location>
        <begin position="115"/>
        <end position="136"/>
    </location>
</feature>
<evidence type="ECO:0000256" key="2">
    <source>
        <dbReference type="ARBA" id="ARBA00008193"/>
    </source>
</evidence>
<reference evidence="9 10" key="1">
    <citation type="submission" date="2017-07" db="EMBL/GenBank/DDBJ databases">
        <title>Analysis of two Campylobacter avium genomes and identification of a novel hippuricase gene.</title>
        <authorList>
            <person name="Miller W.G."/>
            <person name="Chapman M.H."/>
            <person name="Yee E."/>
            <person name="Revez J."/>
            <person name="Bono J.L."/>
            <person name="Rossi M."/>
        </authorList>
    </citation>
    <scope>NUCLEOTIDE SEQUENCE [LARGE SCALE GENOMIC DNA]</scope>
    <source>
        <strain evidence="9 10">LMG 24591</strain>
    </source>
</reference>
<evidence type="ECO:0000256" key="5">
    <source>
        <dbReference type="ARBA" id="ARBA00022989"/>
    </source>
</evidence>
<feature type="transmembrane region" description="Helical" evidence="7">
    <location>
        <begin position="6"/>
        <end position="22"/>
    </location>
</feature>
<dbReference type="GO" id="GO:0005886">
    <property type="term" value="C:plasma membrane"/>
    <property type="evidence" value="ECO:0007669"/>
    <property type="project" value="UniProtKB-SubCell"/>
</dbReference>
<keyword evidence="10" id="KW-1185">Reference proteome</keyword>
<evidence type="ECO:0000256" key="6">
    <source>
        <dbReference type="ARBA" id="ARBA00023136"/>
    </source>
</evidence>
<feature type="domain" description="Glycine transporter" evidence="8">
    <location>
        <begin position="5"/>
        <end position="75"/>
    </location>
</feature>
<dbReference type="OrthoDB" id="9791874at2"/>
<dbReference type="PANTHER" id="PTHR30506">
    <property type="entry name" value="INNER MEMBRANE PROTEIN"/>
    <property type="match status" value="1"/>
</dbReference>
<feature type="transmembrane region" description="Helical" evidence="7">
    <location>
        <begin position="29"/>
        <end position="46"/>
    </location>
</feature>
<dbReference type="PANTHER" id="PTHR30506:SF3">
    <property type="entry name" value="UPF0126 INNER MEMBRANE PROTEIN YADS-RELATED"/>
    <property type="match status" value="1"/>
</dbReference>
<evidence type="ECO:0000313" key="9">
    <source>
        <dbReference type="EMBL" id="ASQ30400.1"/>
    </source>
</evidence>
<gene>
    <name evidence="9" type="ORF">CAV_0733</name>
</gene>
<comment type="similarity">
    <text evidence="2">Belongs to the UPF0126 family.</text>
</comment>
<dbReference type="Proteomes" id="UP000201169">
    <property type="component" value="Chromosome"/>
</dbReference>
<dbReference type="InterPro" id="IPR005115">
    <property type="entry name" value="Gly_transporter"/>
</dbReference>
<evidence type="ECO:0000256" key="4">
    <source>
        <dbReference type="ARBA" id="ARBA00022692"/>
    </source>
</evidence>
<feature type="transmembrane region" description="Helical" evidence="7">
    <location>
        <begin position="148"/>
        <end position="166"/>
    </location>
</feature>
<proteinExistence type="inferred from homology"/>
<accession>A0A222MXJ7</accession>
<dbReference type="EMBL" id="CP022347">
    <property type="protein sequence ID" value="ASQ30400.1"/>
    <property type="molecule type" value="Genomic_DNA"/>
</dbReference>
<organism evidence="9 10">
    <name type="scientific">Campylobacter avium LMG 24591</name>
    <dbReference type="NCBI Taxonomy" id="522484"/>
    <lineage>
        <taxon>Bacteria</taxon>
        <taxon>Pseudomonadati</taxon>
        <taxon>Campylobacterota</taxon>
        <taxon>Epsilonproteobacteria</taxon>
        <taxon>Campylobacterales</taxon>
        <taxon>Campylobacteraceae</taxon>
        <taxon>Campylobacter</taxon>
    </lineage>
</organism>
<evidence type="ECO:0000256" key="1">
    <source>
        <dbReference type="ARBA" id="ARBA00004651"/>
    </source>
</evidence>
<keyword evidence="3" id="KW-1003">Cell membrane</keyword>
<dbReference type="Pfam" id="PF03458">
    <property type="entry name" value="Gly_transporter"/>
    <property type="match status" value="2"/>
</dbReference>
<evidence type="ECO:0000256" key="7">
    <source>
        <dbReference type="SAM" id="Phobius"/>
    </source>
</evidence>
<feature type="transmembrane region" description="Helical" evidence="7">
    <location>
        <begin position="172"/>
        <end position="189"/>
    </location>
</feature>
<keyword evidence="6 7" id="KW-0472">Membrane</keyword>
<evidence type="ECO:0000256" key="3">
    <source>
        <dbReference type="ARBA" id="ARBA00022475"/>
    </source>
</evidence>